<comment type="caution">
    <text evidence="1">The sequence shown here is derived from an EMBL/GenBank/DDBJ whole genome shotgun (WGS) entry which is preliminary data.</text>
</comment>
<dbReference type="EMBL" id="LAZR01007531">
    <property type="protein sequence ID" value="KKM84660.1"/>
    <property type="molecule type" value="Genomic_DNA"/>
</dbReference>
<evidence type="ECO:0000313" key="1">
    <source>
        <dbReference type="EMBL" id="KKM84660.1"/>
    </source>
</evidence>
<gene>
    <name evidence="1" type="ORF">LCGC14_1296970</name>
</gene>
<dbReference type="AlphaFoldDB" id="A0A0F9N7A1"/>
<organism evidence="1">
    <name type="scientific">marine sediment metagenome</name>
    <dbReference type="NCBI Taxonomy" id="412755"/>
    <lineage>
        <taxon>unclassified sequences</taxon>
        <taxon>metagenomes</taxon>
        <taxon>ecological metagenomes</taxon>
    </lineage>
</organism>
<reference evidence="1" key="1">
    <citation type="journal article" date="2015" name="Nature">
        <title>Complex archaea that bridge the gap between prokaryotes and eukaryotes.</title>
        <authorList>
            <person name="Spang A."/>
            <person name="Saw J.H."/>
            <person name="Jorgensen S.L."/>
            <person name="Zaremba-Niedzwiedzka K."/>
            <person name="Martijn J."/>
            <person name="Lind A.E."/>
            <person name="van Eijk R."/>
            <person name="Schleper C."/>
            <person name="Guy L."/>
            <person name="Ettema T.J."/>
        </authorList>
    </citation>
    <scope>NUCLEOTIDE SEQUENCE</scope>
</reference>
<protein>
    <submittedName>
        <fullName evidence="1">Uncharacterized protein</fullName>
    </submittedName>
</protein>
<sequence>MCFATVANHAYQEYIPWFTYFIHMAYPDAQCMFFLDGTLNSHVGKMMCHFSNFVIREKAFLPYDSLDGLSIKYLRWLLYVPEFRDFDCLSMGDVDMAIFNENPSYAEQHLSHCKMIKLPYSNFVRPNRKVMGGINVVVPDEWFDIMEPILVEYRKKFAANQIGYRHPSENEQMLYQMISESPLGEPPNDLLDSYHKCLVSSNHHGIHIRNAEMNGMPGLQQARNHLLHKDKIIQLTDTDIFKHICQLSPRIGHILSQAARNYKAIN</sequence>
<accession>A0A0F9N7A1</accession>
<name>A0A0F9N7A1_9ZZZZ</name>
<proteinExistence type="predicted"/>